<dbReference type="Proteomes" id="UP000036947">
    <property type="component" value="Unassembled WGS sequence"/>
</dbReference>
<gene>
    <name evidence="2" type="ORF">TOPH_05938</name>
</gene>
<keyword evidence="3" id="KW-1185">Reference proteome</keyword>
<sequence>MQPTRGYKRHQGYQRYLNNAIRLRDNLIPELTYNANDLIQIFPGEVYCRFRHYGMLCAYSSKFSSESALRNHYRRAHKVEVKDRKPGRNDAEKEAELLRWYDDIGQGLVPEFSPRKPQHRGATPPDMIPIPNLDEAFANVSAARRATQAAEDAMAEAQRSVVAAGINRDTVVAMYGYTTTDAAAVEDYEGNGSDDDNDENAAEDGEMLVFAEDEHAMDGVATNSVDTDAYAVAADAAANAAAKGQRLTQRLALIRQEANHADRVRAAAEAALVEGSDDETPAAAPPAPRFPDGRIRRWEMRLATGLLFQEKCVVCLRSGRDCPPLEWVEDCAAWMRYSGRDSV</sequence>
<dbReference type="AlphaFoldDB" id="A0A0L0N5Z4"/>
<dbReference type="EMBL" id="LFRF01000019">
    <property type="protein sequence ID" value="KND89260.1"/>
    <property type="molecule type" value="Genomic_DNA"/>
</dbReference>
<organism evidence="2 3">
    <name type="scientific">Tolypocladium ophioglossoides (strain CBS 100239)</name>
    <name type="common">Snaketongue truffleclub</name>
    <name type="synonym">Elaphocordyceps ophioglossoides</name>
    <dbReference type="NCBI Taxonomy" id="1163406"/>
    <lineage>
        <taxon>Eukaryota</taxon>
        <taxon>Fungi</taxon>
        <taxon>Dikarya</taxon>
        <taxon>Ascomycota</taxon>
        <taxon>Pezizomycotina</taxon>
        <taxon>Sordariomycetes</taxon>
        <taxon>Hypocreomycetidae</taxon>
        <taxon>Hypocreales</taxon>
        <taxon>Ophiocordycipitaceae</taxon>
        <taxon>Tolypocladium</taxon>
    </lineage>
</organism>
<comment type="caution">
    <text evidence="2">The sequence shown here is derived from an EMBL/GenBank/DDBJ whole genome shotgun (WGS) entry which is preliminary data.</text>
</comment>
<accession>A0A0L0N5Z4</accession>
<reference evidence="2 3" key="1">
    <citation type="journal article" date="2015" name="BMC Genomics">
        <title>The genome of the truffle-parasite Tolypocladium ophioglossoides and the evolution of antifungal peptaibiotics.</title>
        <authorList>
            <person name="Quandt C.A."/>
            <person name="Bushley K.E."/>
            <person name="Spatafora J.W."/>
        </authorList>
    </citation>
    <scope>NUCLEOTIDE SEQUENCE [LARGE SCALE GENOMIC DNA]</scope>
    <source>
        <strain evidence="2 3">CBS 100239</strain>
    </source>
</reference>
<feature type="region of interest" description="Disordered" evidence="1">
    <location>
        <begin position="111"/>
        <end position="130"/>
    </location>
</feature>
<evidence type="ECO:0000313" key="3">
    <source>
        <dbReference type="Proteomes" id="UP000036947"/>
    </source>
</evidence>
<dbReference type="OrthoDB" id="5106694at2759"/>
<evidence type="ECO:0000313" key="2">
    <source>
        <dbReference type="EMBL" id="KND89260.1"/>
    </source>
</evidence>
<name>A0A0L0N5Z4_TOLOC</name>
<protein>
    <submittedName>
        <fullName evidence="2">Uncharacterized protein</fullName>
    </submittedName>
</protein>
<proteinExistence type="predicted"/>
<evidence type="ECO:0000256" key="1">
    <source>
        <dbReference type="SAM" id="MobiDB-lite"/>
    </source>
</evidence>